<evidence type="ECO:0000313" key="2">
    <source>
        <dbReference type="Proteomes" id="UP001480595"/>
    </source>
</evidence>
<dbReference type="RefSeq" id="XP_066715246.1">
    <property type="nucleotide sequence ID" value="XM_066859759.1"/>
</dbReference>
<name>A0ABR1UVX1_9PEZI</name>
<evidence type="ECO:0000313" key="1">
    <source>
        <dbReference type="EMBL" id="KAK8061984.1"/>
    </source>
</evidence>
<reference evidence="1 2" key="1">
    <citation type="submission" date="2023-01" db="EMBL/GenBank/DDBJ databases">
        <title>Analysis of 21 Apiospora genomes using comparative genomics revels a genus with tremendous synthesis potential of carbohydrate active enzymes and secondary metabolites.</title>
        <authorList>
            <person name="Sorensen T."/>
        </authorList>
    </citation>
    <scope>NUCLEOTIDE SEQUENCE [LARGE SCALE GENOMIC DNA]</scope>
    <source>
        <strain evidence="1 2">CBS 135458</strain>
    </source>
</reference>
<protein>
    <submittedName>
        <fullName evidence="1">Uncharacterized protein</fullName>
    </submittedName>
</protein>
<dbReference type="Proteomes" id="UP001480595">
    <property type="component" value="Unassembled WGS sequence"/>
</dbReference>
<accession>A0ABR1UVX1</accession>
<dbReference type="GeneID" id="92092822"/>
<proteinExistence type="predicted"/>
<sequence length="197" mass="21920">MRMDPVGLEVDAGLSRDGNADAGHKFVDEQTPVLELELRLDVTRIHWIIAAFLPLPARLPLSPLQCESIFSAVFVVYIEVLVVYYVGDDDDEEFFIAAHEDGSHFGTSSSFGVSQPTRALYTNPEFDFLQLTGDVSPNTALFLHHFKTVVGPSRRGVLNLTLPMNSLLDLYRYPGMEAHDGNVGRSMAETLRDLHEV</sequence>
<keyword evidence="2" id="KW-1185">Reference proteome</keyword>
<gene>
    <name evidence="1" type="ORF">PG994_008350</name>
</gene>
<dbReference type="EMBL" id="JAQQWL010000008">
    <property type="protein sequence ID" value="KAK8061984.1"/>
    <property type="molecule type" value="Genomic_DNA"/>
</dbReference>
<organism evidence="1 2">
    <name type="scientific">Apiospora phragmitis</name>
    <dbReference type="NCBI Taxonomy" id="2905665"/>
    <lineage>
        <taxon>Eukaryota</taxon>
        <taxon>Fungi</taxon>
        <taxon>Dikarya</taxon>
        <taxon>Ascomycota</taxon>
        <taxon>Pezizomycotina</taxon>
        <taxon>Sordariomycetes</taxon>
        <taxon>Xylariomycetidae</taxon>
        <taxon>Amphisphaeriales</taxon>
        <taxon>Apiosporaceae</taxon>
        <taxon>Apiospora</taxon>
    </lineage>
</organism>
<comment type="caution">
    <text evidence="1">The sequence shown here is derived from an EMBL/GenBank/DDBJ whole genome shotgun (WGS) entry which is preliminary data.</text>
</comment>